<name>A0A9D1G558_9FIRM</name>
<dbReference type="AlphaFoldDB" id="A0A9D1G558"/>
<dbReference type="Proteomes" id="UP000886876">
    <property type="component" value="Unassembled WGS sequence"/>
</dbReference>
<reference evidence="1" key="2">
    <citation type="journal article" date="2021" name="PeerJ">
        <title>Extensive microbial diversity within the chicken gut microbiome revealed by metagenomics and culture.</title>
        <authorList>
            <person name="Gilroy R."/>
            <person name="Ravi A."/>
            <person name="Getino M."/>
            <person name="Pursley I."/>
            <person name="Horton D.L."/>
            <person name="Alikhan N.F."/>
            <person name="Baker D."/>
            <person name="Gharbi K."/>
            <person name="Hall N."/>
            <person name="Watson M."/>
            <person name="Adriaenssens E.M."/>
            <person name="Foster-Nyarko E."/>
            <person name="Jarju S."/>
            <person name="Secka A."/>
            <person name="Antonio M."/>
            <person name="Oren A."/>
            <person name="Chaudhuri R.R."/>
            <person name="La Ragione R."/>
            <person name="Hildebrand F."/>
            <person name="Pallen M.J."/>
        </authorList>
    </citation>
    <scope>NUCLEOTIDE SEQUENCE</scope>
    <source>
        <strain evidence="1">ChiHecec3B27-6122</strain>
    </source>
</reference>
<comment type="caution">
    <text evidence="1">The sequence shown here is derived from an EMBL/GenBank/DDBJ whole genome shotgun (WGS) entry which is preliminary data.</text>
</comment>
<sequence length="243" mass="28593">MRLYSREGRELLRAECRNFWDLAEVMDELGILDRTMLILTTAQYVLWLTKKLRYIRTAYNYIDTSFLILEPGTLPASGKTLYDLKERMDLVVGKDSGTGTICLYTREGLGFEFYAPEGETESAYGAPLRRLSHSGLLMDDTFEAELFGVKVKLPTAEAHLLHHMLTYSLPFSMPWPDYDQMQWYLFDIDMDHLLELIRKLDEADLKKLGLYTRFFTRNLTKIPRLQQLYELDYPISEQDLWWK</sequence>
<evidence type="ECO:0000313" key="1">
    <source>
        <dbReference type="EMBL" id="HIS97321.1"/>
    </source>
</evidence>
<organism evidence="1 2">
    <name type="scientific">Candidatus Scatomorpha pullistercoris</name>
    <dbReference type="NCBI Taxonomy" id="2840929"/>
    <lineage>
        <taxon>Bacteria</taxon>
        <taxon>Bacillati</taxon>
        <taxon>Bacillota</taxon>
        <taxon>Clostridia</taxon>
        <taxon>Eubacteriales</taxon>
        <taxon>Candidatus Scatomorpha</taxon>
    </lineage>
</organism>
<proteinExistence type="predicted"/>
<dbReference type="EMBL" id="DVJS01000125">
    <property type="protein sequence ID" value="HIS97321.1"/>
    <property type="molecule type" value="Genomic_DNA"/>
</dbReference>
<protein>
    <submittedName>
        <fullName evidence="1">Uncharacterized protein</fullName>
    </submittedName>
</protein>
<reference evidence="1" key="1">
    <citation type="submission" date="2020-10" db="EMBL/GenBank/DDBJ databases">
        <authorList>
            <person name="Gilroy R."/>
        </authorList>
    </citation>
    <scope>NUCLEOTIDE SEQUENCE</scope>
    <source>
        <strain evidence="1">ChiHecec3B27-6122</strain>
    </source>
</reference>
<accession>A0A9D1G558</accession>
<gene>
    <name evidence="1" type="ORF">IAD42_05030</name>
</gene>
<evidence type="ECO:0000313" key="2">
    <source>
        <dbReference type="Proteomes" id="UP000886876"/>
    </source>
</evidence>